<evidence type="ECO:0000313" key="2">
    <source>
        <dbReference type="EMBL" id="QAU04780.1"/>
    </source>
</evidence>
<sequence>MFKSIAKNLVPENYKSNKFIMDVLDVFVDYIYDNSSLAIDINNLYNSKNEVLYEEIIKTYAANFYKTITDGSKNHKLAEAVRKAHEKYGFNFSETQLDINVIHLLSQEQLELFKNFQQSKGTLRSIEFIYRIIEQLNIESFVLETDGQLTIEPGENIFEYRVYGSMLPEIFEAFVKPLAHPVGWTYLFTRTYVLKFEDYFLCKEVYDVNVFRVTCEDSDCEDNFKTNTGYLFETDINNNIIYENNKPKMYKADGNPVFNVTRFGVNYPELTLESELKLVKDPTIRTIEKSSIKGNDKLIVYFESGERLEQNSNPKNLILYYYKGINSLNQEIKKDYTDFLSKCALELNYVRRVVTTVKDKYQFQVDFGLASTTGKFAAIGAGNMYLGSDTWILGKNRINTNTPVTYGTRVRNKVLQTSDFKALYKKNDNSIRQVFDKVYSGFDDHVKSSTCNFILESDNLYHYRLYNPNAIFFELINTYGYRVRAKIKYNEDSLEVIAEDELKNTQLLYIDKTLFSKYNSQVYKDFKESMNNPLGQYYTVLKKGVNYLNIVDSNGYIVKGNYRLVDSEYRLYLNIKDPVTIQFIDDTYEYDSRPFQIIDVELSYNKDSKLYEYTTPEKEYYFVSVANRVSNVDLDITYIAGLQKGFKITSSTAQKIRVYVIDNTSKRFPITILSATAEVIQAKENSIFLGLINADNQYVEGQIVYDSEGKLATLDCNAKTNNLSLLYLDYSASTQNPITIKSTTFDIAGNFSEINNKRGKFLYNFRIENIMIVNIFDKNNQRIQLDYDIENTGVSFYTDSNEAITIQYFDNIDEGIPRTYAIDAEFKLDTSYINYNAKIFKYKDILLNIDTSTNKYVYKHNEMKTYPLVVMDTDGNVLDVEMDILNTGFKISYSEGIKVRIYYLDDTKNRANVTYNKAENPDITKLLYAVKNGVIIKQDIDTASTEDFYSFSGLKTLKIKKADLKAVESNDPDSKLGKYKFIKNIEYGLPVMVGFNNDLKFKVNEDSITIYTGTKKDINIRYVEKVNEESFLYTYSIRKDDDLFIDAQKDSIKYLIDYQYDYLNNRIIFTKEDDDIVKLFFLKNKHNKKTILSINNANFEDIDFPIKIYLNDDFVEFENKESMQLDINPLNLKFNQDIKNRNSTIRAINKNLEVLEQIDFNLAPQYTFKALGDYLYEIDFNKIKFKENKLNEESLWYRESSVYHNHYVGYFAANNVQPTQVFTGTSNKLDYELRETNPWGLTAIDTFELTGTAANDGFDVNFEFIDSWPEITEVYKNDYTGFYQNKWGWQSGYVDVYQTTRDLERFNEKYERLEHASVYQMDDYIVIGSNDITKDYMFKWYPTSKSDDFSDSFLRNGQVSEPVTPNKIYTGKYDREPDNIINKTNT</sequence>
<dbReference type="Proteomes" id="UP000290538">
    <property type="component" value="Segment"/>
</dbReference>
<evidence type="ECO:0000256" key="1">
    <source>
        <dbReference type="SAM" id="MobiDB-lite"/>
    </source>
</evidence>
<name>A0A410T7J7_9CAUD</name>
<reference evidence="2 3" key="1">
    <citation type="submission" date="2019-01" db="EMBL/GenBank/DDBJ databases">
        <title>Complete genome sequence of Campylobacter bacteriophage CP20.</title>
        <authorList>
            <person name="Connerton I.F."/>
        </authorList>
    </citation>
    <scope>NUCLEOTIDE SEQUENCE [LARGE SCALE GENOMIC DNA]</scope>
</reference>
<organism evidence="2 3">
    <name type="scientific">Campylobacter phage CP20</name>
    <dbReference type="NCBI Taxonomy" id="2506428"/>
    <lineage>
        <taxon>Viruses</taxon>
        <taxon>Duplodnaviria</taxon>
        <taxon>Heunggongvirae</taxon>
        <taxon>Uroviricota</taxon>
        <taxon>Caudoviricetes</taxon>
        <taxon>Connertonviridae</taxon>
        <taxon>Firehammervirus</taxon>
        <taxon>Firehammervirus CPt10</taxon>
    </lineage>
</organism>
<proteinExistence type="predicted"/>
<accession>A0A410T7J7</accession>
<evidence type="ECO:0000313" key="3">
    <source>
        <dbReference type="Proteomes" id="UP000290538"/>
    </source>
</evidence>
<feature type="region of interest" description="Disordered" evidence="1">
    <location>
        <begin position="1365"/>
        <end position="1386"/>
    </location>
</feature>
<protein>
    <submittedName>
        <fullName evidence="2">Uncharacterized protein</fullName>
    </submittedName>
</protein>
<dbReference type="EMBL" id="MK408758">
    <property type="protein sequence ID" value="QAU04780.1"/>
    <property type="molecule type" value="Genomic_DNA"/>
</dbReference>